<name>A0ABX6FK60_9VIRU</name>
<dbReference type="EMBL" id="MN532639">
    <property type="protein sequence ID" value="QGY72582.1"/>
    <property type="molecule type" value="Genomic_RNA"/>
</dbReference>
<evidence type="ECO:0000256" key="2">
    <source>
        <dbReference type="ARBA" id="ARBA00022679"/>
    </source>
</evidence>
<keyword evidence="1" id="KW-0696">RNA-directed RNA polymerase</keyword>
<evidence type="ECO:0000256" key="3">
    <source>
        <dbReference type="ARBA" id="ARBA00022695"/>
    </source>
</evidence>
<keyword evidence="5" id="KW-1185">Reference proteome</keyword>
<dbReference type="Proteomes" id="UP000830773">
    <property type="component" value="Segment"/>
</dbReference>
<keyword evidence="2" id="KW-0808">Transferase</keyword>
<dbReference type="SUPFAM" id="SSF56672">
    <property type="entry name" value="DNA/RNA polymerases"/>
    <property type="match status" value="1"/>
</dbReference>
<sequence length="679" mass="77635">MSNKQSHTQVTCRACPRAQRTAKNLSLVSEVLRREGLVTKTFIAGGPHSCESLEVRWKEWTSASDNRKGEDRFRFLNAIKGTKTLFDEPCKRCDKVAAEKAIRSWGDKALFTAQQTEPEVLADIRRRTRRIMGKGWWKGTKGRVYVPDQQGCLEMERGLGGTLSVAPEGAGLDSKYSRVSHDPEKQEYYRLLRGPQQMAYEEERVGSAECRVGTAKSKGKLRVVTMQSASMKRDLRPVHEQAYNRLSSRPWLVRGDVTKAHFESLRSSLYRGHTFNSGDYEESTNNLHVDAVIAVVETLSESLPSDLGALFTKSFKECEVWWFDGKRKVTRGSMMGNLGSFVVLCILNRICFERALELSGYARTHPCLLNGDDILFPGCDGLYYSWLHCTKEVGFVINVKKTMRSAVYGDLNSQTYRYDKGRFVHKFCFGFLGSDSWKEPVGSLATPLFDLCGQLRFGNAAWLLTTFPVRKLLARAPIPLSSFPRRWWGFLVKKNWFRGLVDRVKPAEVIQLGTERKLPFVLGPPIYSSPKIERQIKEAENEVTAEYVRVWQGAPVCPVKEKVPHGKMTVLRSRFRLKRVVLGWRRLWLAPVLEALQDNLPEVFVSGYPDWVDEQPGLQLEYKLSRSWTYRPPSFSPPLPNVYHTVVAPHISYRVFPYTPELFGVQVRERMWTSDEMDK</sequence>
<proteinExistence type="predicted"/>
<dbReference type="InterPro" id="IPR043502">
    <property type="entry name" value="DNA/RNA_pol_sf"/>
</dbReference>
<dbReference type="GeneID" id="80538767"/>
<organism evidence="4 5">
    <name type="scientific">Plasmopara viticola lesion associated ourmia-like virus 52</name>
    <dbReference type="NCBI Taxonomy" id="2686523"/>
    <lineage>
        <taxon>Viruses</taxon>
        <taxon>Riboviria</taxon>
        <taxon>Orthornavirae</taxon>
        <taxon>Lenarviricota</taxon>
        <taxon>Miaviricetes</taxon>
        <taxon>Ourlivirales</taxon>
        <taxon>Botourmiaviridae</taxon>
        <taxon>Betabotoulivirus</taxon>
        <taxon>Betabotoulivirus deltaplasmoparae</taxon>
    </lineage>
</organism>
<dbReference type="RefSeq" id="YP_010800247.1">
    <property type="nucleotide sequence ID" value="NC_076782.1"/>
</dbReference>
<keyword evidence="3" id="KW-0548">Nucleotidyltransferase</keyword>
<accession>A0ABX6FK60</accession>
<evidence type="ECO:0000256" key="1">
    <source>
        <dbReference type="ARBA" id="ARBA00022484"/>
    </source>
</evidence>
<evidence type="ECO:0000313" key="4">
    <source>
        <dbReference type="EMBL" id="QGY72582.1"/>
    </source>
</evidence>
<protein>
    <submittedName>
        <fullName evidence="4">RNA dependent RNA polymerase</fullName>
    </submittedName>
</protein>
<evidence type="ECO:0000313" key="5">
    <source>
        <dbReference type="Proteomes" id="UP000830773"/>
    </source>
</evidence>
<reference evidence="4 5" key="1">
    <citation type="journal article" date="2020" name="Virus Evol.">
        <title>Analysis of the virome associated to grapevine downy mildew lesions reveals new mycovirus lineages.</title>
        <authorList>
            <person name="Chiapello M."/>
            <person name="Rodriguez-Romero J."/>
            <person name="Ayllon M.A."/>
            <person name="Turina M."/>
        </authorList>
    </citation>
    <scope>NUCLEOTIDE SEQUENCE [LARGE SCALE GENOMIC DNA]</scope>
    <source>
        <strain evidence="4">DMG-E_27866</strain>
    </source>
</reference>